<dbReference type="PANTHER" id="PTHR10334">
    <property type="entry name" value="CYSTEINE-RICH SECRETORY PROTEIN-RELATED"/>
    <property type="match status" value="1"/>
</dbReference>
<evidence type="ECO:0000313" key="2">
    <source>
        <dbReference type="EMBL" id="RCN29131.1"/>
    </source>
</evidence>
<dbReference type="InterPro" id="IPR014044">
    <property type="entry name" value="CAP_dom"/>
</dbReference>
<dbReference type="Gene3D" id="3.40.33.10">
    <property type="entry name" value="CAP"/>
    <property type="match status" value="3"/>
</dbReference>
<sequence length="395" mass="43765">MITIRPLTVNVVPEFGCKNSLISDEWREKVLERHVDYRRKLAKGEQVGKNNAKLPVSTNTQLMEKRERKGVQLNSTTDTLIKAWWKEGAKKQTNEQIVPDNNKFSQMAFSDSKGLGCTYQTCGRQFYVLCLYSQDAITKAAAAGNKLYTASTSNPPLTDVCKDCGNNAAGQLQCANALCNPPYTPIINTKGTVCPTCTKDVAEDVRATALDMHNYYRRLLATGWAKDKKIQYAKPASQMNALVYNKDLEDKAFDYVNPNPANQQPCPTKQEGDIGENFWSGVYTLTHVEAMKEAIKSWWGPLESTGLGDNLEYTADMQQGTFKYFANVAYDQTKNMGCAVRTCDPQGITVVDCRYDTPITIDEPIYKAGKMPCKPCPTGTTCSKLGGLCEVPATP</sequence>
<dbReference type="Proteomes" id="UP000252519">
    <property type="component" value="Unassembled WGS sequence"/>
</dbReference>
<dbReference type="OrthoDB" id="5820037at2759"/>
<protein>
    <submittedName>
        <fullName evidence="2">SCP-like protein</fullName>
    </submittedName>
</protein>
<comment type="caution">
    <text evidence="2">The sequence shown here is derived from an EMBL/GenBank/DDBJ whole genome shotgun (WGS) entry which is preliminary data.</text>
</comment>
<dbReference type="InterPro" id="IPR001283">
    <property type="entry name" value="CRISP-related"/>
</dbReference>
<dbReference type="AlphaFoldDB" id="A0A368FAB7"/>
<name>A0A368FAB7_ANCCA</name>
<dbReference type="Pfam" id="PF00188">
    <property type="entry name" value="CAP"/>
    <property type="match status" value="2"/>
</dbReference>
<reference evidence="2 3" key="1">
    <citation type="submission" date="2014-10" db="EMBL/GenBank/DDBJ databases">
        <title>Draft genome of the hookworm Ancylostoma caninum.</title>
        <authorList>
            <person name="Mitreva M."/>
        </authorList>
    </citation>
    <scope>NUCLEOTIDE SEQUENCE [LARGE SCALE GENOMIC DNA]</scope>
    <source>
        <strain evidence="2 3">Baltimore</strain>
    </source>
</reference>
<evidence type="ECO:0000313" key="3">
    <source>
        <dbReference type="Proteomes" id="UP000252519"/>
    </source>
</evidence>
<dbReference type="STRING" id="29170.A0A368FAB7"/>
<organism evidence="2 3">
    <name type="scientific">Ancylostoma caninum</name>
    <name type="common">Dog hookworm</name>
    <dbReference type="NCBI Taxonomy" id="29170"/>
    <lineage>
        <taxon>Eukaryota</taxon>
        <taxon>Metazoa</taxon>
        <taxon>Ecdysozoa</taxon>
        <taxon>Nematoda</taxon>
        <taxon>Chromadorea</taxon>
        <taxon>Rhabditida</taxon>
        <taxon>Rhabditina</taxon>
        <taxon>Rhabditomorpha</taxon>
        <taxon>Strongyloidea</taxon>
        <taxon>Ancylostomatidae</taxon>
        <taxon>Ancylostomatinae</taxon>
        <taxon>Ancylostoma</taxon>
    </lineage>
</organism>
<feature type="domain" description="SCP" evidence="1">
    <location>
        <begin position="204"/>
        <end position="363"/>
    </location>
</feature>
<evidence type="ECO:0000259" key="1">
    <source>
        <dbReference type="SMART" id="SM00198"/>
    </source>
</evidence>
<proteinExistence type="predicted"/>
<accession>A0A368FAB7</accession>
<gene>
    <name evidence="2" type="ORF">ANCCAN_25114</name>
</gene>
<dbReference type="SUPFAM" id="SSF55797">
    <property type="entry name" value="PR-1-like"/>
    <property type="match status" value="2"/>
</dbReference>
<dbReference type="EMBL" id="JOJR01002114">
    <property type="protein sequence ID" value="RCN29131.1"/>
    <property type="molecule type" value="Genomic_DNA"/>
</dbReference>
<dbReference type="InterPro" id="IPR035940">
    <property type="entry name" value="CAP_sf"/>
</dbReference>
<keyword evidence="3" id="KW-1185">Reference proteome</keyword>
<dbReference type="CDD" id="cd05380">
    <property type="entry name" value="CAP_euk"/>
    <property type="match status" value="1"/>
</dbReference>
<dbReference type="SMART" id="SM00198">
    <property type="entry name" value="SCP"/>
    <property type="match status" value="1"/>
</dbReference>